<evidence type="ECO:0000313" key="3">
    <source>
        <dbReference type="Proteomes" id="UP000277928"/>
    </source>
</evidence>
<organism evidence="2 3">
    <name type="scientific">Litomosoides sigmodontis</name>
    <name type="common">Filarial nematode worm</name>
    <dbReference type="NCBI Taxonomy" id="42156"/>
    <lineage>
        <taxon>Eukaryota</taxon>
        <taxon>Metazoa</taxon>
        <taxon>Ecdysozoa</taxon>
        <taxon>Nematoda</taxon>
        <taxon>Chromadorea</taxon>
        <taxon>Rhabditida</taxon>
        <taxon>Spirurina</taxon>
        <taxon>Spiruromorpha</taxon>
        <taxon>Filarioidea</taxon>
        <taxon>Onchocercidae</taxon>
        <taxon>Litomosoides</taxon>
    </lineage>
</organism>
<dbReference type="EMBL" id="UYRX01001742">
    <property type="protein sequence ID" value="VDM92061.1"/>
    <property type="molecule type" value="Genomic_DNA"/>
</dbReference>
<name>A0A3P7M6M1_LITSI</name>
<feature type="non-terminal residue" evidence="2">
    <location>
        <position position="1"/>
    </location>
</feature>
<dbReference type="OrthoDB" id="5795281at2759"/>
<sequence length="151" mass="16952">PKRQKLDDDADEKLAENANSSNRLTQLKKDIAILEAAVQFGEEMMEKMLHIAIEDMAVDPLVTVSVQSRQEDLLRRRDSLIAELISIQNAAGKKNQMQRLQDGSAVNVSEYSGKKNGTAFVEVKAWQLRKCGCDFCSVYNSSRNELLPPRV</sequence>
<dbReference type="Proteomes" id="UP000277928">
    <property type="component" value="Unassembled WGS sequence"/>
</dbReference>
<evidence type="ECO:0000256" key="1">
    <source>
        <dbReference type="SAM" id="Coils"/>
    </source>
</evidence>
<evidence type="ECO:0000313" key="2">
    <source>
        <dbReference type="EMBL" id="VDM92061.1"/>
    </source>
</evidence>
<dbReference type="AlphaFoldDB" id="A0A3P7M6M1"/>
<dbReference type="OMA" id="KCGCDFC"/>
<gene>
    <name evidence="2" type="ORF">NLS_LOCUS9613</name>
</gene>
<protein>
    <submittedName>
        <fullName evidence="2">Uncharacterized protein</fullName>
    </submittedName>
</protein>
<feature type="coiled-coil region" evidence="1">
    <location>
        <begin position="10"/>
        <end position="37"/>
    </location>
</feature>
<reference evidence="2 3" key="1">
    <citation type="submission" date="2018-08" db="EMBL/GenBank/DDBJ databases">
        <authorList>
            <person name="Laetsch R D."/>
            <person name="Stevens L."/>
            <person name="Kumar S."/>
            <person name="Blaxter L. M."/>
        </authorList>
    </citation>
    <scope>NUCLEOTIDE SEQUENCE [LARGE SCALE GENOMIC DNA]</scope>
</reference>
<proteinExistence type="predicted"/>
<accession>A0A3P7M6M1</accession>
<keyword evidence="1" id="KW-0175">Coiled coil</keyword>
<keyword evidence="3" id="KW-1185">Reference proteome</keyword>